<evidence type="ECO:0000256" key="1">
    <source>
        <dbReference type="SAM" id="MobiDB-lite"/>
    </source>
</evidence>
<dbReference type="EMBL" id="QWVS01000033">
    <property type="protein sequence ID" value="RID83495.1"/>
    <property type="molecule type" value="Genomic_DNA"/>
</dbReference>
<keyword evidence="3" id="KW-1185">Reference proteome</keyword>
<dbReference type="Proteomes" id="UP000266016">
    <property type="component" value="Unassembled WGS sequence"/>
</dbReference>
<evidence type="ECO:0008006" key="4">
    <source>
        <dbReference type="Google" id="ProtNLM"/>
    </source>
</evidence>
<feature type="compositionally biased region" description="Polar residues" evidence="1">
    <location>
        <begin position="111"/>
        <end position="124"/>
    </location>
</feature>
<dbReference type="AlphaFoldDB" id="A0A398B110"/>
<sequence length="310" mass="35826">MKNLVNEKKMVILYPRLAAKIGLNQSIMLQHIHYWLKESKHDRDGRPWVYNTYQSWQEQLPFWSIETIKRIIRSLEKNGYLLSANYNRLKIDKTKWYTINYEKVAELEASETPSTGQDDPSNHTPCPAGGATFTQAISESTSNNPTKNTSKKEIHHHPLTEEPAALTRTTDTSKTDEIDSIIRDVFPYGLKQDRKKSIHTIYQAYCEELSLPAYKRVLKNISEHAAQITRFEKYLEQAVKNELSPASTTTKESPLPKKTASKEIVPHWLREDYVDPYQDLSPVPEKDRDARYFELMEMINSSSGKKSNCS</sequence>
<organism evidence="2 3">
    <name type="scientific">Peribacillus asahii</name>
    <dbReference type="NCBI Taxonomy" id="228899"/>
    <lineage>
        <taxon>Bacteria</taxon>
        <taxon>Bacillati</taxon>
        <taxon>Bacillota</taxon>
        <taxon>Bacilli</taxon>
        <taxon>Bacillales</taxon>
        <taxon>Bacillaceae</taxon>
        <taxon>Peribacillus</taxon>
    </lineage>
</organism>
<reference evidence="2 3" key="1">
    <citation type="submission" date="2018-08" db="EMBL/GenBank/DDBJ databases">
        <title>Bacillus jemisoniae sp. nov., Bacillus chryseoplanitiae sp. nov., Bacillus resnikiae sp. nov., and Bacillus frankliniae sp. nov., isolated from Viking spacecraft and associated surfaces.</title>
        <authorList>
            <person name="Seuylemezian A."/>
            <person name="Vaishampayan P."/>
        </authorList>
    </citation>
    <scope>NUCLEOTIDE SEQUENCE [LARGE SCALE GENOMIC DNA]</scope>
    <source>
        <strain evidence="2 3">MA001</strain>
    </source>
</reference>
<evidence type="ECO:0000313" key="2">
    <source>
        <dbReference type="EMBL" id="RID83495.1"/>
    </source>
</evidence>
<accession>A0A398B110</accession>
<proteinExistence type="predicted"/>
<feature type="compositionally biased region" description="Polar residues" evidence="1">
    <location>
        <begin position="132"/>
        <end position="148"/>
    </location>
</feature>
<protein>
    <recommendedName>
        <fullName evidence="4">Replication protein</fullName>
    </recommendedName>
</protein>
<feature type="region of interest" description="Disordered" evidence="1">
    <location>
        <begin position="109"/>
        <end position="174"/>
    </location>
</feature>
<evidence type="ECO:0000313" key="3">
    <source>
        <dbReference type="Proteomes" id="UP000266016"/>
    </source>
</evidence>
<feature type="compositionally biased region" description="Basic and acidic residues" evidence="1">
    <location>
        <begin position="150"/>
        <end position="160"/>
    </location>
</feature>
<comment type="caution">
    <text evidence="2">The sequence shown here is derived from an EMBL/GenBank/DDBJ whole genome shotgun (WGS) entry which is preliminary data.</text>
</comment>
<name>A0A398B110_9BACI</name>
<gene>
    <name evidence="2" type="ORF">D1953_15635</name>
</gene>